<evidence type="ECO:0000256" key="1">
    <source>
        <dbReference type="SAM" id="MobiDB-lite"/>
    </source>
</evidence>
<feature type="compositionally biased region" description="Basic residues" evidence="1">
    <location>
        <begin position="76"/>
        <end position="101"/>
    </location>
</feature>
<keyword evidence="2" id="KW-0472">Membrane</keyword>
<gene>
    <name evidence="3" type="ordered locus">Spro_0981</name>
</gene>
<name>A8GAE5_SERP5</name>
<dbReference type="EMBL" id="CP000826">
    <property type="protein sequence ID" value="ABV40085.1"/>
    <property type="molecule type" value="Genomic_DNA"/>
</dbReference>
<feature type="region of interest" description="Disordered" evidence="1">
    <location>
        <begin position="66"/>
        <end position="117"/>
    </location>
</feature>
<keyword evidence="2" id="KW-1133">Transmembrane helix</keyword>
<proteinExistence type="predicted"/>
<evidence type="ECO:0000256" key="2">
    <source>
        <dbReference type="SAM" id="Phobius"/>
    </source>
</evidence>
<feature type="compositionally biased region" description="Basic and acidic residues" evidence="1">
    <location>
        <begin position="102"/>
        <end position="117"/>
    </location>
</feature>
<reference evidence="3" key="1">
    <citation type="submission" date="2007-09" db="EMBL/GenBank/DDBJ databases">
        <title>Complete sequence of chromosome of Serratia proteamaculans 568.</title>
        <authorList>
            <consortium name="US DOE Joint Genome Institute"/>
            <person name="Copeland A."/>
            <person name="Lucas S."/>
            <person name="Lapidus A."/>
            <person name="Barry K."/>
            <person name="Glavina del Rio T."/>
            <person name="Dalin E."/>
            <person name="Tice H."/>
            <person name="Pitluck S."/>
            <person name="Chain P."/>
            <person name="Malfatti S."/>
            <person name="Shin M."/>
            <person name="Vergez L."/>
            <person name="Schmutz J."/>
            <person name="Larimer F."/>
            <person name="Land M."/>
            <person name="Hauser L."/>
            <person name="Kyrpides N."/>
            <person name="Kim E."/>
            <person name="Taghavi S."/>
            <person name="Newman L."/>
            <person name="Vangronsveld J."/>
            <person name="van der Lelie D."/>
            <person name="Richardson P."/>
        </authorList>
    </citation>
    <scope>NUCLEOTIDE SEQUENCE [LARGE SCALE GENOMIC DNA]</scope>
    <source>
        <strain evidence="3">568</strain>
    </source>
</reference>
<protein>
    <submittedName>
        <fullName evidence="3">Uncharacterized protein</fullName>
    </submittedName>
</protein>
<dbReference type="HOGENOM" id="CLU_2083237_0_0_6"/>
<organism evidence="3">
    <name type="scientific">Serratia proteamaculans (strain 568)</name>
    <dbReference type="NCBI Taxonomy" id="399741"/>
    <lineage>
        <taxon>Bacteria</taxon>
        <taxon>Pseudomonadati</taxon>
        <taxon>Pseudomonadota</taxon>
        <taxon>Gammaproteobacteria</taxon>
        <taxon>Enterobacterales</taxon>
        <taxon>Yersiniaceae</taxon>
        <taxon>Serratia</taxon>
    </lineage>
</organism>
<evidence type="ECO:0000313" key="3">
    <source>
        <dbReference type="EMBL" id="ABV40085.1"/>
    </source>
</evidence>
<dbReference type="eggNOG" id="ENOG5031U88">
    <property type="taxonomic scope" value="Bacteria"/>
</dbReference>
<sequence length="117" mass="12883" precursor="true">MVAAVGAVALAIILTAHVKESAPCLGLTENTTEINQDIIMKKLILIITAVMALNCTSVFAAAPVNKYNDRPVVHQNNKKPHSNKMQPKSHHNKQAHKKPYKKTPEKRAPEARPAHHN</sequence>
<dbReference type="AlphaFoldDB" id="A8GAE5"/>
<accession>A8GAE5</accession>
<dbReference type="KEGG" id="spe:Spro_0981"/>
<feature type="transmembrane region" description="Helical" evidence="2">
    <location>
        <begin position="42"/>
        <end position="62"/>
    </location>
</feature>
<keyword evidence="2" id="KW-0812">Transmembrane</keyword>